<reference evidence="1" key="1">
    <citation type="journal article" date="2019" name="bioRxiv">
        <title>The Genome of the Zebra Mussel, Dreissena polymorpha: A Resource for Invasive Species Research.</title>
        <authorList>
            <person name="McCartney M.A."/>
            <person name="Auch B."/>
            <person name="Kono T."/>
            <person name="Mallez S."/>
            <person name="Zhang Y."/>
            <person name="Obille A."/>
            <person name="Becker A."/>
            <person name="Abrahante J.E."/>
            <person name="Garbe J."/>
            <person name="Badalamenti J.P."/>
            <person name="Herman A."/>
            <person name="Mangelson H."/>
            <person name="Liachko I."/>
            <person name="Sullivan S."/>
            <person name="Sone E.D."/>
            <person name="Koren S."/>
            <person name="Silverstein K.A.T."/>
            <person name="Beckman K.B."/>
            <person name="Gohl D.M."/>
        </authorList>
    </citation>
    <scope>NUCLEOTIDE SEQUENCE</scope>
    <source>
        <strain evidence="1">Duluth1</strain>
        <tissue evidence="1">Whole animal</tissue>
    </source>
</reference>
<accession>A0A9D4CHS4</accession>
<organism evidence="1 2">
    <name type="scientific">Dreissena polymorpha</name>
    <name type="common">Zebra mussel</name>
    <name type="synonym">Mytilus polymorpha</name>
    <dbReference type="NCBI Taxonomy" id="45954"/>
    <lineage>
        <taxon>Eukaryota</taxon>
        <taxon>Metazoa</taxon>
        <taxon>Spiralia</taxon>
        <taxon>Lophotrochozoa</taxon>
        <taxon>Mollusca</taxon>
        <taxon>Bivalvia</taxon>
        <taxon>Autobranchia</taxon>
        <taxon>Heteroconchia</taxon>
        <taxon>Euheterodonta</taxon>
        <taxon>Imparidentia</taxon>
        <taxon>Neoheterodontei</taxon>
        <taxon>Myida</taxon>
        <taxon>Dreissenoidea</taxon>
        <taxon>Dreissenidae</taxon>
        <taxon>Dreissena</taxon>
    </lineage>
</organism>
<dbReference type="Proteomes" id="UP000828390">
    <property type="component" value="Unassembled WGS sequence"/>
</dbReference>
<dbReference type="EMBL" id="JAIWYP010000012">
    <property type="protein sequence ID" value="KAH3725550.1"/>
    <property type="molecule type" value="Genomic_DNA"/>
</dbReference>
<evidence type="ECO:0000313" key="1">
    <source>
        <dbReference type="EMBL" id="KAH3725550.1"/>
    </source>
</evidence>
<name>A0A9D4CHS4_DREPO</name>
<dbReference type="AlphaFoldDB" id="A0A9D4CHS4"/>
<gene>
    <name evidence="1" type="ORF">DPMN_051395</name>
</gene>
<keyword evidence="2" id="KW-1185">Reference proteome</keyword>
<comment type="caution">
    <text evidence="1">The sequence shown here is derived from an EMBL/GenBank/DDBJ whole genome shotgun (WGS) entry which is preliminary data.</text>
</comment>
<sequence>MKDLQTHLICDSDSKNHLVTDDLRTSYVPYLFFRLVVVQTDINKLLLEPASALSINSAVPLPPENEYRIASPFTGSVQLVGTVKQTLESVSSLFAVSNTKFPL</sequence>
<reference evidence="1" key="2">
    <citation type="submission" date="2020-11" db="EMBL/GenBank/DDBJ databases">
        <authorList>
            <person name="McCartney M.A."/>
            <person name="Auch B."/>
            <person name="Kono T."/>
            <person name="Mallez S."/>
            <person name="Becker A."/>
            <person name="Gohl D.M."/>
            <person name="Silverstein K.A.T."/>
            <person name="Koren S."/>
            <person name="Bechman K.B."/>
            <person name="Herman A."/>
            <person name="Abrahante J.E."/>
            <person name="Garbe J."/>
        </authorList>
    </citation>
    <scope>NUCLEOTIDE SEQUENCE</scope>
    <source>
        <strain evidence="1">Duluth1</strain>
        <tissue evidence="1">Whole animal</tissue>
    </source>
</reference>
<evidence type="ECO:0000313" key="2">
    <source>
        <dbReference type="Proteomes" id="UP000828390"/>
    </source>
</evidence>
<protein>
    <submittedName>
        <fullName evidence="1">Uncharacterized protein</fullName>
    </submittedName>
</protein>
<proteinExistence type="predicted"/>